<accession>A0A6G0X0S1</accession>
<sequence length="109" mass="11994">MCGCGGGLFALYLPDDLGVNDSRMVDGSVQMTENSVLHPSRFQGREEGPSCLSMSSPELLLRRFAAVCRGNQCEARNELRPAHDCQLLRRRVLLHMTSASSRVLPKSTT</sequence>
<evidence type="ECO:0000313" key="1">
    <source>
        <dbReference type="EMBL" id="KAF0733445.1"/>
    </source>
</evidence>
<proteinExistence type="predicted"/>
<evidence type="ECO:0000313" key="2">
    <source>
        <dbReference type="Proteomes" id="UP000481153"/>
    </source>
</evidence>
<gene>
    <name evidence="1" type="ORF">Ae201684_009691</name>
</gene>
<organism evidence="1 2">
    <name type="scientific">Aphanomyces euteiches</name>
    <dbReference type="NCBI Taxonomy" id="100861"/>
    <lineage>
        <taxon>Eukaryota</taxon>
        <taxon>Sar</taxon>
        <taxon>Stramenopiles</taxon>
        <taxon>Oomycota</taxon>
        <taxon>Saprolegniomycetes</taxon>
        <taxon>Saprolegniales</taxon>
        <taxon>Verrucalvaceae</taxon>
        <taxon>Aphanomyces</taxon>
    </lineage>
</organism>
<dbReference type="AlphaFoldDB" id="A0A6G0X0S1"/>
<keyword evidence="2" id="KW-1185">Reference proteome</keyword>
<reference evidence="1 2" key="1">
    <citation type="submission" date="2019-07" db="EMBL/GenBank/DDBJ databases">
        <title>Genomics analysis of Aphanomyces spp. identifies a new class of oomycete effector associated with host adaptation.</title>
        <authorList>
            <person name="Gaulin E."/>
        </authorList>
    </citation>
    <scope>NUCLEOTIDE SEQUENCE [LARGE SCALE GENOMIC DNA]</scope>
    <source>
        <strain evidence="1 2">ATCC 201684</strain>
    </source>
</reference>
<protein>
    <submittedName>
        <fullName evidence="1">Uncharacterized protein</fullName>
    </submittedName>
</protein>
<dbReference type="EMBL" id="VJMJ01000122">
    <property type="protein sequence ID" value="KAF0733445.1"/>
    <property type="molecule type" value="Genomic_DNA"/>
</dbReference>
<comment type="caution">
    <text evidence="1">The sequence shown here is derived from an EMBL/GenBank/DDBJ whole genome shotgun (WGS) entry which is preliminary data.</text>
</comment>
<dbReference type="Proteomes" id="UP000481153">
    <property type="component" value="Unassembled WGS sequence"/>
</dbReference>
<name>A0A6G0X0S1_9STRA</name>